<keyword evidence="2" id="KW-1185">Reference proteome</keyword>
<accession>A0ABD3CFN9</accession>
<gene>
    <name evidence="1" type="ORF">CASFOL_027732</name>
</gene>
<comment type="caution">
    <text evidence="1">The sequence shown here is derived from an EMBL/GenBank/DDBJ whole genome shotgun (WGS) entry which is preliminary data.</text>
</comment>
<evidence type="ECO:0008006" key="3">
    <source>
        <dbReference type="Google" id="ProtNLM"/>
    </source>
</evidence>
<dbReference type="Proteomes" id="UP001632038">
    <property type="component" value="Unassembled WGS sequence"/>
</dbReference>
<sequence>MGSRRPAGYEYIHRFSMDDSLIPLYHRKTRIFNPSLNRKWYLFEIQTNFKLKKRVDDDEEQVMGSESFAAIVPRIDNQR</sequence>
<proteinExistence type="predicted"/>
<protein>
    <recommendedName>
        <fullName evidence="3">NAC domain-containing protein</fullName>
    </recommendedName>
</protein>
<name>A0ABD3CFN9_9LAMI</name>
<dbReference type="AlphaFoldDB" id="A0ABD3CFN9"/>
<dbReference type="EMBL" id="JAVIJP010000036">
    <property type="protein sequence ID" value="KAL3628686.1"/>
    <property type="molecule type" value="Genomic_DNA"/>
</dbReference>
<evidence type="ECO:0000313" key="2">
    <source>
        <dbReference type="Proteomes" id="UP001632038"/>
    </source>
</evidence>
<evidence type="ECO:0000313" key="1">
    <source>
        <dbReference type="EMBL" id="KAL3628686.1"/>
    </source>
</evidence>
<organism evidence="1 2">
    <name type="scientific">Castilleja foliolosa</name>
    <dbReference type="NCBI Taxonomy" id="1961234"/>
    <lineage>
        <taxon>Eukaryota</taxon>
        <taxon>Viridiplantae</taxon>
        <taxon>Streptophyta</taxon>
        <taxon>Embryophyta</taxon>
        <taxon>Tracheophyta</taxon>
        <taxon>Spermatophyta</taxon>
        <taxon>Magnoliopsida</taxon>
        <taxon>eudicotyledons</taxon>
        <taxon>Gunneridae</taxon>
        <taxon>Pentapetalae</taxon>
        <taxon>asterids</taxon>
        <taxon>lamiids</taxon>
        <taxon>Lamiales</taxon>
        <taxon>Orobanchaceae</taxon>
        <taxon>Pedicularideae</taxon>
        <taxon>Castillejinae</taxon>
        <taxon>Castilleja</taxon>
    </lineage>
</organism>
<reference evidence="2" key="1">
    <citation type="journal article" date="2024" name="IScience">
        <title>Strigolactones Initiate the Formation of Haustorium-like Structures in Castilleja.</title>
        <authorList>
            <person name="Buerger M."/>
            <person name="Peterson D."/>
            <person name="Chory J."/>
        </authorList>
    </citation>
    <scope>NUCLEOTIDE SEQUENCE [LARGE SCALE GENOMIC DNA]</scope>
</reference>